<evidence type="ECO:0000256" key="1">
    <source>
        <dbReference type="ARBA" id="ARBA00000085"/>
    </source>
</evidence>
<dbReference type="InterPro" id="IPR005467">
    <property type="entry name" value="His_kinase_dom"/>
</dbReference>
<sequence length="968" mass="107169">MNGDTPKNDQALERYLSPIHVWALSFGCAVGWGAFVMPGTTFLPIAGPLGTILGLFIGALLMFVIGINYHYLMNRYPDAGGTLTYTIKAFGYDHGFISAWYLILVYMAIMWANASALGLISKYLIGNAFNLGFHYRILDYDVTFVEIVLSITAVLVAYGICSKEKKLAVNLQTFLCIALFLGVAICAIAVFSLGESKEIITRPYFAPNDNSPAKQIISIVMLSPWAYVGFESISNSAAGFSFSPKKTFPIMSVALLSSVFCYAALALIASSGIHGNYTGWVDYIADLPNIKGILGLPTFHLAHDAMGDAGIIILGIAAFAGVMTGLVGNLIAASRLIYIMAKDGIMPSWFSRLNDNNVPQNALLALTGISVLIPFLGRNAIGWIVDVTTFGAIIAYAYTSSAAAIEAKYENNVKVIFTGILGFIISVIIFLYFMLFSAGAMSTESYLLLVIWSVIGFMYYRFVFEYDNQKRFGHSPIVWITFMCMIFFTLLIWVKNATNDITKAVVNGINDYYQRQDAEMSPDAIDRASSFVSNMMIKADLAITRNIIIQMALILFSLLIMVKLYSIMYKRERQAQKETIKAHERSKAKTVFLSNMSHDIRTPMNAIIGYINLAKEDNVSYEELKEYLGKIEASSHHLLALINDVLEMSRIESGKIELEKTPLNLKAFFDEIRDLFTTQMSEKGINYSVDTTQIRNEYVYCDKNRLNRMLLNLLSNAYKFTPTNGEVSVKVIQTNTSEPAKASYEIRVKDSGIGMSDEFAQKVFEAFEREKDSTVDTIQGTGLGMSIVKGIVDLMGGTIEVNTKKGSGTEFVVNLSFLIQTEEDIKKNYEDEKQKNLAKLDFTGKRVLLVDDIQVNRMISAKLLEKSGFAVETAENGQEAVDKVKDAKAGYYDVILMDIQMPVMDGYEASAAILKLKDKEKASVPIIAMTANAFAEDKKRALDAGMKGHIAKPIDIKNLLDTLSEILS</sequence>
<feature type="transmembrane region" description="Helical" evidence="14">
    <location>
        <begin position="547"/>
        <end position="567"/>
    </location>
</feature>
<evidence type="ECO:0000256" key="14">
    <source>
        <dbReference type="SAM" id="Phobius"/>
    </source>
</evidence>
<evidence type="ECO:0000313" key="17">
    <source>
        <dbReference type="EMBL" id="SFQ33678.1"/>
    </source>
</evidence>
<dbReference type="InterPro" id="IPR011006">
    <property type="entry name" value="CheY-like_superfamily"/>
</dbReference>
<keyword evidence="10" id="KW-0902">Two-component regulatory system</keyword>
<feature type="transmembrane region" description="Helical" evidence="14">
    <location>
        <begin position="173"/>
        <end position="193"/>
    </location>
</feature>
<dbReference type="InterPro" id="IPR003661">
    <property type="entry name" value="HisK_dim/P_dom"/>
</dbReference>
<dbReference type="GO" id="GO:0000155">
    <property type="term" value="F:phosphorelay sensor kinase activity"/>
    <property type="evidence" value="ECO:0007669"/>
    <property type="project" value="InterPro"/>
</dbReference>
<dbReference type="InterPro" id="IPR002293">
    <property type="entry name" value="AA/rel_permease1"/>
</dbReference>
<gene>
    <name evidence="17" type="ORF">SAMN04487928_13524</name>
</gene>
<feature type="transmembrane region" description="Helical" evidence="14">
    <location>
        <begin position="446"/>
        <end position="464"/>
    </location>
</feature>
<evidence type="ECO:0000256" key="3">
    <source>
        <dbReference type="ARBA" id="ARBA00012438"/>
    </source>
</evidence>
<feature type="transmembrane region" description="Helical" evidence="14">
    <location>
        <begin position="213"/>
        <end position="230"/>
    </location>
</feature>
<evidence type="ECO:0000256" key="2">
    <source>
        <dbReference type="ARBA" id="ARBA00004141"/>
    </source>
</evidence>
<comment type="subcellular location">
    <subcellularLocation>
        <location evidence="2">Membrane</location>
        <topology evidence="2">Multi-pass membrane protein</topology>
    </subcellularLocation>
</comment>
<dbReference type="PROSITE" id="PS50110">
    <property type="entry name" value="RESPONSE_REGULATORY"/>
    <property type="match status" value="1"/>
</dbReference>
<keyword evidence="7 14" id="KW-0812">Transmembrane</keyword>
<keyword evidence="8 17" id="KW-0418">Kinase</keyword>
<evidence type="ECO:0000256" key="13">
    <source>
        <dbReference type="PROSITE-ProRule" id="PRU00169"/>
    </source>
</evidence>
<dbReference type="PROSITE" id="PS50109">
    <property type="entry name" value="HIS_KIN"/>
    <property type="match status" value="1"/>
</dbReference>
<dbReference type="PRINTS" id="PR00344">
    <property type="entry name" value="BCTRLSENSOR"/>
</dbReference>
<keyword evidence="6" id="KW-0808">Transferase</keyword>
<dbReference type="Pfam" id="PF00072">
    <property type="entry name" value="Response_reg"/>
    <property type="match status" value="1"/>
</dbReference>
<dbReference type="FunFam" id="3.30.565.10:FF:000006">
    <property type="entry name" value="Sensor histidine kinase WalK"/>
    <property type="match status" value="1"/>
</dbReference>
<keyword evidence="18" id="KW-1185">Reference proteome</keyword>
<dbReference type="PROSITE" id="PS51257">
    <property type="entry name" value="PROKAR_LIPOPROTEIN"/>
    <property type="match status" value="1"/>
</dbReference>
<dbReference type="SUPFAM" id="SSF47384">
    <property type="entry name" value="Homodimeric domain of signal transducing histidine kinase"/>
    <property type="match status" value="1"/>
</dbReference>
<dbReference type="OrthoDB" id="9790669at2"/>
<feature type="transmembrane region" description="Helical" evidence="14">
    <location>
        <begin position="99"/>
        <end position="120"/>
    </location>
</feature>
<dbReference type="GO" id="GO:0022857">
    <property type="term" value="F:transmembrane transporter activity"/>
    <property type="evidence" value="ECO:0007669"/>
    <property type="project" value="InterPro"/>
</dbReference>
<dbReference type="RefSeq" id="WP_074891353.1">
    <property type="nucleotide sequence ID" value="NZ_FOXO01000035.1"/>
</dbReference>
<dbReference type="PANTHER" id="PTHR43047:SF72">
    <property type="entry name" value="OSMOSENSING HISTIDINE PROTEIN KINASE SLN1"/>
    <property type="match status" value="1"/>
</dbReference>
<dbReference type="EMBL" id="FOXO01000035">
    <property type="protein sequence ID" value="SFQ33678.1"/>
    <property type="molecule type" value="Genomic_DNA"/>
</dbReference>
<feature type="transmembrane region" description="Helical" evidence="14">
    <location>
        <begin position="250"/>
        <end position="273"/>
    </location>
</feature>
<evidence type="ECO:0000256" key="9">
    <source>
        <dbReference type="ARBA" id="ARBA00022989"/>
    </source>
</evidence>
<dbReference type="Proteomes" id="UP000182624">
    <property type="component" value="Unassembled WGS sequence"/>
</dbReference>
<comment type="catalytic activity">
    <reaction evidence="1">
        <text>ATP + protein L-histidine = ADP + protein N-phospho-L-histidine.</text>
        <dbReference type="EC" id="2.7.13.3"/>
    </reaction>
</comment>
<comment type="function">
    <text evidence="12">May play the central regulatory role in sporulation. It may be an element of the effector pathway responsible for the activation of sporulation genes in response to nutritional stress. Spo0A may act in concert with spo0H (a sigma factor) to control the expression of some genes that are critical to the sporulation process.</text>
</comment>
<feature type="transmembrane region" description="Helical" evidence="14">
    <location>
        <begin position="476"/>
        <end position="494"/>
    </location>
</feature>
<evidence type="ECO:0000256" key="11">
    <source>
        <dbReference type="ARBA" id="ARBA00023136"/>
    </source>
</evidence>
<evidence type="ECO:0000313" key="18">
    <source>
        <dbReference type="Proteomes" id="UP000182624"/>
    </source>
</evidence>
<name>A0A1I5XP04_9FIRM</name>
<dbReference type="AlphaFoldDB" id="A0A1I5XP04"/>
<dbReference type="CDD" id="cd17546">
    <property type="entry name" value="REC_hyHK_CKI1_RcsC-like"/>
    <property type="match status" value="1"/>
</dbReference>
<dbReference type="PANTHER" id="PTHR43047">
    <property type="entry name" value="TWO-COMPONENT HISTIDINE PROTEIN KINASE"/>
    <property type="match status" value="1"/>
</dbReference>
<proteinExistence type="predicted"/>
<dbReference type="InterPro" id="IPR001789">
    <property type="entry name" value="Sig_transdc_resp-reg_receiver"/>
</dbReference>
<feature type="transmembrane region" description="Helical" evidence="14">
    <location>
        <begin position="415"/>
        <end position="434"/>
    </location>
</feature>
<feature type="transmembrane region" description="Helical" evidence="14">
    <location>
        <begin position="45"/>
        <end position="67"/>
    </location>
</feature>
<dbReference type="GO" id="GO:0009927">
    <property type="term" value="F:histidine phosphotransfer kinase activity"/>
    <property type="evidence" value="ECO:0007669"/>
    <property type="project" value="TreeGrafter"/>
</dbReference>
<dbReference type="SMART" id="SM00387">
    <property type="entry name" value="HATPase_c"/>
    <property type="match status" value="1"/>
</dbReference>
<dbReference type="Gene3D" id="3.30.565.10">
    <property type="entry name" value="Histidine kinase-like ATPase, C-terminal domain"/>
    <property type="match status" value="1"/>
</dbReference>
<organism evidence="17 18">
    <name type="scientific">Butyrivibrio proteoclasticus</name>
    <dbReference type="NCBI Taxonomy" id="43305"/>
    <lineage>
        <taxon>Bacteria</taxon>
        <taxon>Bacillati</taxon>
        <taxon>Bacillota</taxon>
        <taxon>Clostridia</taxon>
        <taxon>Lachnospirales</taxon>
        <taxon>Lachnospiraceae</taxon>
        <taxon>Butyrivibrio</taxon>
    </lineage>
</organism>
<evidence type="ECO:0000256" key="4">
    <source>
        <dbReference type="ARBA" id="ARBA00018672"/>
    </source>
</evidence>
<protein>
    <recommendedName>
        <fullName evidence="4">Stage 0 sporulation protein A homolog</fullName>
        <ecNumber evidence="3">2.7.13.3</ecNumber>
    </recommendedName>
</protein>
<evidence type="ECO:0000256" key="5">
    <source>
        <dbReference type="ARBA" id="ARBA00022553"/>
    </source>
</evidence>
<evidence type="ECO:0000256" key="10">
    <source>
        <dbReference type="ARBA" id="ARBA00023012"/>
    </source>
</evidence>
<accession>A0A1I5XP04</accession>
<feature type="transmembrane region" description="Helical" evidence="14">
    <location>
        <begin position="21"/>
        <end position="39"/>
    </location>
</feature>
<keyword evidence="9 14" id="KW-1133">Transmembrane helix</keyword>
<dbReference type="Gene3D" id="3.40.50.2300">
    <property type="match status" value="1"/>
</dbReference>
<dbReference type="Pfam" id="PF13520">
    <property type="entry name" value="AA_permease_2"/>
    <property type="match status" value="1"/>
</dbReference>
<dbReference type="Pfam" id="PF00512">
    <property type="entry name" value="HisKA"/>
    <property type="match status" value="1"/>
</dbReference>
<evidence type="ECO:0000259" key="16">
    <source>
        <dbReference type="PROSITE" id="PS50110"/>
    </source>
</evidence>
<dbReference type="InterPro" id="IPR036097">
    <property type="entry name" value="HisK_dim/P_sf"/>
</dbReference>
<dbReference type="Gene3D" id="1.20.1740.10">
    <property type="entry name" value="Amino acid/polyamine transporter I"/>
    <property type="match status" value="1"/>
</dbReference>
<feature type="transmembrane region" description="Helical" evidence="14">
    <location>
        <begin position="383"/>
        <end position="403"/>
    </location>
</feature>
<feature type="transmembrane region" description="Helical" evidence="14">
    <location>
        <begin position="140"/>
        <end position="161"/>
    </location>
</feature>
<evidence type="ECO:0000256" key="6">
    <source>
        <dbReference type="ARBA" id="ARBA00022679"/>
    </source>
</evidence>
<dbReference type="InterPro" id="IPR036890">
    <property type="entry name" value="HATPase_C_sf"/>
</dbReference>
<dbReference type="EC" id="2.7.13.3" evidence="3"/>
<dbReference type="Gene3D" id="1.10.287.130">
    <property type="match status" value="1"/>
</dbReference>
<dbReference type="CDD" id="cd00082">
    <property type="entry name" value="HisKA"/>
    <property type="match status" value="1"/>
</dbReference>
<dbReference type="SUPFAM" id="SSF55874">
    <property type="entry name" value="ATPase domain of HSP90 chaperone/DNA topoisomerase II/histidine kinase"/>
    <property type="match status" value="1"/>
</dbReference>
<dbReference type="SMART" id="SM00448">
    <property type="entry name" value="REC"/>
    <property type="match status" value="1"/>
</dbReference>
<keyword evidence="5 13" id="KW-0597">Phosphoprotein</keyword>
<feature type="transmembrane region" description="Helical" evidence="14">
    <location>
        <begin position="311"/>
        <end position="338"/>
    </location>
</feature>
<evidence type="ECO:0000256" key="8">
    <source>
        <dbReference type="ARBA" id="ARBA00022777"/>
    </source>
</evidence>
<evidence type="ECO:0000256" key="7">
    <source>
        <dbReference type="ARBA" id="ARBA00022692"/>
    </source>
</evidence>
<reference evidence="18" key="1">
    <citation type="submission" date="2016-10" db="EMBL/GenBank/DDBJ databases">
        <authorList>
            <person name="Varghese N."/>
            <person name="Submissions S."/>
        </authorList>
    </citation>
    <scope>NUCLEOTIDE SEQUENCE [LARGE SCALE GENOMIC DNA]</scope>
    <source>
        <strain evidence="18">P18</strain>
    </source>
</reference>
<keyword evidence="11 14" id="KW-0472">Membrane</keyword>
<evidence type="ECO:0000259" key="15">
    <source>
        <dbReference type="PROSITE" id="PS50109"/>
    </source>
</evidence>
<dbReference type="GO" id="GO:0005886">
    <property type="term" value="C:plasma membrane"/>
    <property type="evidence" value="ECO:0007669"/>
    <property type="project" value="TreeGrafter"/>
</dbReference>
<dbReference type="SMART" id="SM00388">
    <property type="entry name" value="HisKA"/>
    <property type="match status" value="1"/>
</dbReference>
<dbReference type="InterPro" id="IPR004358">
    <property type="entry name" value="Sig_transdc_His_kin-like_C"/>
</dbReference>
<feature type="domain" description="Response regulatory" evidence="16">
    <location>
        <begin position="846"/>
        <end position="967"/>
    </location>
</feature>
<evidence type="ECO:0000256" key="12">
    <source>
        <dbReference type="ARBA" id="ARBA00024867"/>
    </source>
</evidence>
<feature type="domain" description="Histidine kinase" evidence="15">
    <location>
        <begin position="595"/>
        <end position="819"/>
    </location>
</feature>
<dbReference type="SUPFAM" id="SSF52172">
    <property type="entry name" value="CheY-like"/>
    <property type="match status" value="1"/>
</dbReference>
<dbReference type="Pfam" id="PF02518">
    <property type="entry name" value="HATPase_c"/>
    <property type="match status" value="1"/>
</dbReference>
<feature type="modified residue" description="4-aspartylphosphate" evidence="13">
    <location>
        <position position="898"/>
    </location>
</feature>
<dbReference type="InterPro" id="IPR003594">
    <property type="entry name" value="HATPase_dom"/>
</dbReference>